<dbReference type="AlphaFoldDB" id="A0A1H4D229"/>
<dbReference type="SUPFAM" id="SSF46689">
    <property type="entry name" value="Homeodomain-like"/>
    <property type="match status" value="1"/>
</dbReference>
<keyword evidence="3" id="KW-0804">Transcription</keyword>
<keyword evidence="2" id="KW-0238">DNA-binding</keyword>
<evidence type="ECO:0000256" key="2">
    <source>
        <dbReference type="ARBA" id="ARBA00023125"/>
    </source>
</evidence>
<dbReference type="STRING" id="408074.SAMN05660909_02906"/>
<dbReference type="InterPro" id="IPR036271">
    <property type="entry name" value="Tet_transcr_reg_TetR-rel_C_sf"/>
</dbReference>
<keyword evidence="1" id="KW-0805">Transcription regulation</keyword>
<gene>
    <name evidence="6" type="ORF">SAMN05660909_02906</name>
</gene>
<keyword evidence="7" id="KW-1185">Reference proteome</keyword>
<dbReference type="Pfam" id="PF16925">
    <property type="entry name" value="TetR_C_13"/>
    <property type="match status" value="1"/>
</dbReference>
<name>A0A1H4D229_9BACT</name>
<dbReference type="PANTHER" id="PTHR47506">
    <property type="entry name" value="TRANSCRIPTIONAL REGULATORY PROTEIN"/>
    <property type="match status" value="1"/>
</dbReference>
<dbReference type="GO" id="GO:0003677">
    <property type="term" value="F:DNA binding"/>
    <property type="evidence" value="ECO:0007669"/>
    <property type="project" value="UniProtKB-KW"/>
</dbReference>
<dbReference type="Pfam" id="PF00440">
    <property type="entry name" value="TetR_N"/>
    <property type="match status" value="1"/>
</dbReference>
<feature type="domain" description="Tetracyclin repressor-like C-terminal" evidence="5">
    <location>
        <begin position="102"/>
        <end position="184"/>
    </location>
</feature>
<dbReference type="PANTHER" id="PTHR47506:SF10">
    <property type="entry name" value="TRANSCRIPTIONAL REGULATORY PROTEIN"/>
    <property type="match status" value="1"/>
</dbReference>
<proteinExistence type="predicted"/>
<dbReference type="InterPro" id="IPR001647">
    <property type="entry name" value="HTH_TetR"/>
</dbReference>
<accession>A0A1H4D229</accession>
<organism evidence="6 7">
    <name type="scientific">Chitinophaga terrae</name>
    <name type="common">ex Kim and Jung 2007</name>
    <dbReference type="NCBI Taxonomy" id="408074"/>
    <lineage>
        <taxon>Bacteria</taxon>
        <taxon>Pseudomonadati</taxon>
        <taxon>Bacteroidota</taxon>
        <taxon>Chitinophagia</taxon>
        <taxon>Chitinophagales</taxon>
        <taxon>Chitinophagaceae</taxon>
        <taxon>Chitinophaga</taxon>
    </lineage>
</organism>
<evidence type="ECO:0000259" key="5">
    <source>
        <dbReference type="Pfam" id="PF16925"/>
    </source>
</evidence>
<dbReference type="RefSeq" id="WP_089762651.1">
    <property type="nucleotide sequence ID" value="NZ_BKAT01000018.1"/>
</dbReference>
<sequence>MAGRPKIFDENVVVEKATSVFLDKCYDATSADELLAAMGIGKGSFYLAFQGGKQELYQRSLQQFSDRFSGKLETAIANAPNGIDVIKSYFYAIAEGNKATKYRGCYLGNALVQLSEKDNSTREIAARLLGRLQEIFTAAVRKAQAAGQLKTTADPELIGLHLCNFWNGIHVTKRMGKSPKALRALVDLNLQILS</sequence>
<evidence type="ECO:0000313" key="7">
    <source>
        <dbReference type="Proteomes" id="UP000199656"/>
    </source>
</evidence>
<evidence type="ECO:0000256" key="1">
    <source>
        <dbReference type="ARBA" id="ARBA00023015"/>
    </source>
</evidence>
<dbReference type="Proteomes" id="UP000199656">
    <property type="component" value="Unassembled WGS sequence"/>
</dbReference>
<dbReference type="EMBL" id="FNRL01000012">
    <property type="protein sequence ID" value="SEA66641.1"/>
    <property type="molecule type" value="Genomic_DNA"/>
</dbReference>
<dbReference type="Gene3D" id="1.10.357.10">
    <property type="entry name" value="Tetracycline Repressor, domain 2"/>
    <property type="match status" value="1"/>
</dbReference>
<evidence type="ECO:0000259" key="4">
    <source>
        <dbReference type="Pfam" id="PF00440"/>
    </source>
</evidence>
<dbReference type="InterPro" id="IPR009057">
    <property type="entry name" value="Homeodomain-like_sf"/>
</dbReference>
<dbReference type="Gene3D" id="1.10.10.60">
    <property type="entry name" value="Homeodomain-like"/>
    <property type="match status" value="1"/>
</dbReference>
<dbReference type="SUPFAM" id="SSF48498">
    <property type="entry name" value="Tetracyclin repressor-like, C-terminal domain"/>
    <property type="match status" value="1"/>
</dbReference>
<protein>
    <submittedName>
        <fullName evidence="6">Transcriptional regulator, TetR family</fullName>
    </submittedName>
</protein>
<dbReference type="OrthoDB" id="9795242at2"/>
<dbReference type="InterPro" id="IPR011075">
    <property type="entry name" value="TetR_C"/>
</dbReference>
<reference evidence="7" key="1">
    <citation type="submission" date="2016-10" db="EMBL/GenBank/DDBJ databases">
        <authorList>
            <person name="Varghese N."/>
            <person name="Submissions S."/>
        </authorList>
    </citation>
    <scope>NUCLEOTIDE SEQUENCE [LARGE SCALE GENOMIC DNA]</scope>
    <source>
        <strain evidence="7">DSM 23920</strain>
    </source>
</reference>
<evidence type="ECO:0000313" key="6">
    <source>
        <dbReference type="EMBL" id="SEA66641.1"/>
    </source>
</evidence>
<feature type="domain" description="HTH tetR-type" evidence="4">
    <location>
        <begin position="15"/>
        <end position="58"/>
    </location>
</feature>
<evidence type="ECO:0000256" key="3">
    <source>
        <dbReference type="ARBA" id="ARBA00023163"/>
    </source>
</evidence>